<dbReference type="Proteomes" id="UP001341840">
    <property type="component" value="Unassembled WGS sequence"/>
</dbReference>
<keyword evidence="2" id="KW-1185">Reference proteome</keyword>
<evidence type="ECO:0000313" key="2">
    <source>
        <dbReference type="Proteomes" id="UP001341840"/>
    </source>
</evidence>
<proteinExistence type="predicted"/>
<protein>
    <submittedName>
        <fullName evidence="1">Uncharacterized protein</fullName>
    </submittedName>
</protein>
<sequence>MTTALAADPTAALPPGVIGLQPRWSFGRVDDSSFCRSGGVRSLSLLRNLLNGGVARGLVKISATCSVVDKVIGKMNSGHVVTEGNRRHRAGLTELQNEILHPLKLCEGGG</sequence>
<name>A0ABU6W8K9_9FABA</name>
<reference evidence="1 2" key="1">
    <citation type="journal article" date="2023" name="Plants (Basel)">
        <title>Bridging the Gap: Combining Genomics and Transcriptomics Approaches to Understand Stylosanthes scabra, an Orphan Legume from the Brazilian Caatinga.</title>
        <authorList>
            <person name="Ferreira-Neto J.R.C."/>
            <person name="da Silva M.D."/>
            <person name="Binneck E."/>
            <person name="de Melo N.F."/>
            <person name="da Silva R.H."/>
            <person name="de Melo A.L.T.M."/>
            <person name="Pandolfi V."/>
            <person name="Bustamante F.O."/>
            <person name="Brasileiro-Vidal A.C."/>
            <person name="Benko-Iseppon A.M."/>
        </authorList>
    </citation>
    <scope>NUCLEOTIDE SEQUENCE [LARGE SCALE GENOMIC DNA]</scope>
    <source>
        <tissue evidence="1">Leaves</tissue>
    </source>
</reference>
<dbReference type="EMBL" id="JASCZI010181306">
    <property type="protein sequence ID" value="MED6181527.1"/>
    <property type="molecule type" value="Genomic_DNA"/>
</dbReference>
<comment type="caution">
    <text evidence="1">The sequence shown here is derived from an EMBL/GenBank/DDBJ whole genome shotgun (WGS) entry which is preliminary data.</text>
</comment>
<organism evidence="1 2">
    <name type="scientific">Stylosanthes scabra</name>
    <dbReference type="NCBI Taxonomy" id="79078"/>
    <lineage>
        <taxon>Eukaryota</taxon>
        <taxon>Viridiplantae</taxon>
        <taxon>Streptophyta</taxon>
        <taxon>Embryophyta</taxon>
        <taxon>Tracheophyta</taxon>
        <taxon>Spermatophyta</taxon>
        <taxon>Magnoliopsida</taxon>
        <taxon>eudicotyledons</taxon>
        <taxon>Gunneridae</taxon>
        <taxon>Pentapetalae</taxon>
        <taxon>rosids</taxon>
        <taxon>fabids</taxon>
        <taxon>Fabales</taxon>
        <taxon>Fabaceae</taxon>
        <taxon>Papilionoideae</taxon>
        <taxon>50 kb inversion clade</taxon>
        <taxon>dalbergioids sensu lato</taxon>
        <taxon>Dalbergieae</taxon>
        <taxon>Pterocarpus clade</taxon>
        <taxon>Stylosanthes</taxon>
    </lineage>
</organism>
<gene>
    <name evidence="1" type="ORF">PIB30_020097</name>
</gene>
<evidence type="ECO:0000313" key="1">
    <source>
        <dbReference type="EMBL" id="MED6181527.1"/>
    </source>
</evidence>
<accession>A0ABU6W8K9</accession>